<accession>A0A8H7V236</accession>
<dbReference type="EMBL" id="JAEPRC010000130">
    <property type="protein sequence ID" value="KAG2207321.1"/>
    <property type="molecule type" value="Genomic_DNA"/>
</dbReference>
<comment type="caution">
    <text evidence="1">The sequence shown here is derived from an EMBL/GenBank/DDBJ whole genome shotgun (WGS) entry which is preliminary data.</text>
</comment>
<dbReference type="Proteomes" id="UP000650833">
    <property type="component" value="Unassembled WGS sequence"/>
</dbReference>
<dbReference type="OrthoDB" id="2201799at2759"/>
<organism evidence="1 2">
    <name type="scientific">Mucor plumbeus</name>
    <dbReference type="NCBI Taxonomy" id="97098"/>
    <lineage>
        <taxon>Eukaryota</taxon>
        <taxon>Fungi</taxon>
        <taxon>Fungi incertae sedis</taxon>
        <taxon>Mucoromycota</taxon>
        <taxon>Mucoromycotina</taxon>
        <taxon>Mucoromycetes</taxon>
        <taxon>Mucorales</taxon>
        <taxon>Mucorineae</taxon>
        <taxon>Mucoraceae</taxon>
        <taxon>Mucor</taxon>
    </lineage>
</organism>
<evidence type="ECO:0000313" key="2">
    <source>
        <dbReference type="Proteomes" id="UP000650833"/>
    </source>
</evidence>
<gene>
    <name evidence="1" type="ORF">INT46_004782</name>
</gene>
<keyword evidence="2" id="KW-1185">Reference proteome</keyword>
<sequence>MVAVPEKSLTSNDIQSIKTLYLIYPCYLCNDSPGYTKAARCIMHIRDHHGYVFPSRATGYRRPKNTEYMYEPDFNKIWDEQQFACTSCWYHTNDMKLLAAHMEAHNPGVVAPRYMSGTKADSDFVYNGTFFEKKAVQTIFQQITDVTVMFKEILSMKN</sequence>
<name>A0A8H7V236_9FUNG</name>
<protein>
    <recommendedName>
        <fullName evidence="3">C2H2-type domain-containing protein</fullName>
    </recommendedName>
</protein>
<evidence type="ECO:0000313" key="1">
    <source>
        <dbReference type="EMBL" id="KAG2207321.1"/>
    </source>
</evidence>
<dbReference type="Gene3D" id="3.30.160.60">
    <property type="entry name" value="Classic Zinc Finger"/>
    <property type="match status" value="1"/>
</dbReference>
<proteinExistence type="predicted"/>
<dbReference type="AlphaFoldDB" id="A0A8H7V236"/>
<reference evidence="1" key="1">
    <citation type="submission" date="2020-12" db="EMBL/GenBank/DDBJ databases">
        <title>Metabolic potential, ecology and presence of endohyphal bacteria is reflected in genomic diversity of Mucoromycotina.</title>
        <authorList>
            <person name="Muszewska A."/>
            <person name="Okrasinska A."/>
            <person name="Steczkiewicz K."/>
            <person name="Drgas O."/>
            <person name="Orlowska M."/>
            <person name="Perlinska-Lenart U."/>
            <person name="Aleksandrzak-Piekarczyk T."/>
            <person name="Szatraj K."/>
            <person name="Zielenkiewicz U."/>
            <person name="Pilsyk S."/>
            <person name="Malc E."/>
            <person name="Mieczkowski P."/>
            <person name="Kruszewska J.S."/>
            <person name="Biernat P."/>
            <person name="Pawlowska J."/>
        </authorList>
    </citation>
    <scope>NUCLEOTIDE SEQUENCE</scope>
    <source>
        <strain evidence="1">CBS 226.32</strain>
    </source>
</reference>
<evidence type="ECO:0008006" key="3">
    <source>
        <dbReference type="Google" id="ProtNLM"/>
    </source>
</evidence>